<gene>
    <name evidence="9" type="ORF">HPLM_LOCUS15910</name>
</gene>
<dbReference type="InterPro" id="IPR031675">
    <property type="entry name" value="STPPase_N"/>
</dbReference>
<dbReference type="PANTHER" id="PTHR11668:SF492">
    <property type="entry name" value="SERINE_THREONINE-PROTEIN PHOSPHATASE PP1-DELTA-RELATED"/>
    <property type="match status" value="1"/>
</dbReference>
<dbReference type="Pfam" id="PF00149">
    <property type="entry name" value="Metallophos"/>
    <property type="match status" value="1"/>
</dbReference>
<dbReference type="GO" id="GO:0004722">
    <property type="term" value="F:protein serine/threonine phosphatase activity"/>
    <property type="evidence" value="ECO:0007669"/>
    <property type="project" value="UniProtKB-EC"/>
</dbReference>
<keyword evidence="3" id="KW-0904">Protein phosphatase</keyword>
<dbReference type="GO" id="GO:0005737">
    <property type="term" value="C:cytoplasm"/>
    <property type="evidence" value="ECO:0007669"/>
    <property type="project" value="TreeGrafter"/>
</dbReference>
<name>A0A0N4WW16_HAEPC</name>
<evidence type="ECO:0000256" key="7">
    <source>
        <dbReference type="RuleBase" id="RU004273"/>
    </source>
</evidence>
<proteinExistence type="inferred from homology"/>
<dbReference type="Gene3D" id="3.60.21.10">
    <property type="match status" value="1"/>
</dbReference>
<dbReference type="EC" id="3.1.3.16" evidence="7"/>
<protein>
    <recommendedName>
        <fullName evidence="7">Serine/threonine-protein phosphatase</fullName>
        <ecNumber evidence="7">3.1.3.16</ecNumber>
    </recommendedName>
</protein>
<dbReference type="InterPro" id="IPR029052">
    <property type="entry name" value="Metallo-depent_PP-like"/>
</dbReference>
<evidence type="ECO:0000256" key="1">
    <source>
        <dbReference type="ARBA" id="ARBA00022723"/>
    </source>
</evidence>
<evidence type="ECO:0000256" key="5">
    <source>
        <dbReference type="ARBA" id="ARBA00047761"/>
    </source>
</evidence>
<dbReference type="PRINTS" id="PR00114">
    <property type="entry name" value="STPHPHTASE"/>
</dbReference>
<keyword evidence="2 7" id="KW-0378">Hydrolase</keyword>
<dbReference type="InterPro" id="IPR006186">
    <property type="entry name" value="Ser/Thr-sp_prot-phosphatase"/>
</dbReference>
<dbReference type="Proteomes" id="UP000268014">
    <property type="component" value="Unassembled WGS sequence"/>
</dbReference>
<evidence type="ECO:0000256" key="6">
    <source>
        <dbReference type="ARBA" id="ARBA00048336"/>
    </source>
</evidence>
<accession>A0A0N4WW16</accession>
<dbReference type="InterPro" id="IPR004843">
    <property type="entry name" value="Calcineurin-like_PHP"/>
</dbReference>
<feature type="domain" description="Serine/threonine specific protein phosphatases" evidence="8">
    <location>
        <begin position="119"/>
        <end position="124"/>
    </location>
</feature>
<dbReference type="STRING" id="6290.A0A0N4WW16"/>
<dbReference type="GO" id="GO:0046872">
    <property type="term" value="F:metal ion binding"/>
    <property type="evidence" value="ECO:0007669"/>
    <property type="project" value="UniProtKB-KW"/>
</dbReference>
<dbReference type="WBParaSite" id="HPLM_0001591801-mRNA-1">
    <property type="protein sequence ID" value="HPLM_0001591801-mRNA-1"/>
    <property type="gene ID" value="HPLM_0001591801"/>
</dbReference>
<keyword evidence="1" id="KW-0479">Metal-binding</keyword>
<comment type="catalytic activity">
    <reaction evidence="6 7">
        <text>O-phospho-L-threonyl-[protein] + H2O = L-threonyl-[protein] + phosphate</text>
        <dbReference type="Rhea" id="RHEA:47004"/>
        <dbReference type="Rhea" id="RHEA-COMP:11060"/>
        <dbReference type="Rhea" id="RHEA-COMP:11605"/>
        <dbReference type="ChEBI" id="CHEBI:15377"/>
        <dbReference type="ChEBI" id="CHEBI:30013"/>
        <dbReference type="ChEBI" id="CHEBI:43474"/>
        <dbReference type="ChEBI" id="CHEBI:61977"/>
        <dbReference type="EC" id="3.1.3.16"/>
    </reaction>
</comment>
<evidence type="ECO:0000256" key="4">
    <source>
        <dbReference type="ARBA" id="ARBA00023211"/>
    </source>
</evidence>
<keyword evidence="4" id="KW-0464">Manganese</keyword>
<dbReference type="PANTHER" id="PTHR11668">
    <property type="entry name" value="SERINE/THREONINE PROTEIN PHOSPHATASE"/>
    <property type="match status" value="1"/>
</dbReference>
<evidence type="ECO:0000256" key="2">
    <source>
        <dbReference type="ARBA" id="ARBA00022801"/>
    </source>
</evidence>
<dbReference type="PROSITE" id="PS00125">
    <property type="entry name" value="SER_THR_PHOSPHATASE"/>
    <property type="match status" value="1"/>
</dbReference>
<evidence type="ECO:0000256" key="3">
    <source>
        <dbReference type="ARBA" id="ARBA00022912"/>
    </source>
</evidence>
<dbReference type="Pfam" id="PF16891">
    <property type="entry name" value="STPPase_N"/>
    <property type="match status" value="1"/>
</dbReference>
<dbReference type="OMA" id="QIMRPTI"/>
<evidence type="ECO:0000313" key="9">
    <source>
        <dbReference type="EMBL" id="VDO58244.1"/>
    </source>
</evidence>
<dbReference type="SUPFAM" id="SSF56300">
    <property type="entry name" value="Metallo-dependent phosphatases"/>
    <property type="match status" value="1"/>
</dbReference>
<comment type="similarity">
    <text evidence="7">Belongs to the PPP phosphatase family.</text>
</comment>
<sequence>MGTRVDVDDMIVRLLNVGVPGCALVNNVKEAELITLCQSARQVFLSQASLLEVQSPIKICGDIHGQYADVLRLFDRGGFPPMVNYLFLGDYVDRGHQNLECIALFFSYKIKYPGNFFILRGNHECAPINRVYGFFEECNRRYNSTRLWLCFQEAFAAMPFTGLVAGKILCMHGGLSPKLKSLDQLRQITRPIDPPNPSIHIDLLWSDPDHYVKVVQDGYEFFANKRLVTIFSAPHYCGQFDNAAAMMNVDEGLVCSFQVRKLIQERPPT</sequence>
<evidence type="ECO:0000259" key="8">
    <source>
        <dbReference type="PROSITE" id="PS00125"/>
    </source>
</evidence>
<dbReference type="EMBL" id="UZAF01019186">
    <property type="protein sequence ID" value="VDO58244.1"/>
    <property type="molecule type" value="Genomic_DNA"/>
</dbReference>
<dbReference type="SMART" id="SM00156">
    <property type="entry name" value="PP2Ac"/>
    <property type="match status" value="1"/>
</dbReference>
<dbReference type="GO" id="GO:0005634">
    <property type="term" value="C:nucleus"/>
    <property type="evidence" value="ECO:0007669"/>
    <property type="project" value="TreeGrafter"/>
</dbReference>
<dbReference type="AlphaFoldDB" id="A0A0N4WW16"/>
<reference evidence="9 10" key="2">
    <citation type="submission" date="2018-11" db="EMBL/GenBank/DDBJ databases">
        <authorList>
            <consortium name="Pathogen Informatics"/>
        </authorList>
    </citation>
    <scope>NUCLEOTIDE SEQUENCE [LARGE SCALE GENOMIC DNA]</scope>
    <source>
        <strain evidence="9 10">MHpl1</strain>
    </source>
</reference>
<comment type="catalytic activity">
    <reaction evidence="5">
        <text>O-phospho-L-seryl-[protein] + H2O = L-seryl-[protein] + phosphate</text>
        <dbReference type="Rhea" id="RHEA:20629"/>
        <dbReference type="Rhea" id="RHEA-COMP:9863"/>
        <dbReference type="Rhea" id="RHEA-COMP:11604"/>
        <dbReference type="ChEBI" id="CHEBI:15377"/>
        <dbReference type="ChEBI" id="CHEBI:29999"/>
        <dbReference type="ChEBI" id="CHEBI:43474"/>
        <dbReference type="ChEBI" id="CHEBI:83421"/>
        <dbReference type="EC" id="3.1.3.16"/>
    </reaction>
</comment>
<dbReference type="OrthoDB" id="1930084at2759"/>
<dbReference type="InterPro" id="IPR050341">
    <property type="entry name" value="PP1_catalytic_subunit"/>
</dbReference>
<evidence type="ECO:0000313" key="10">
    <source>
        <dbReference type="Proteomes" id="UP000268014"/>
    </source>
</evidence>
<reference evidence="11" key="1">
    <citation type="submission" date="2017-02" db="UniProtKB">
        <authorList>
            <consortium name="WormBaseParasite"/>
        </authorList>
    </citation>
    <scope>IDENTIFICATION</scope>
</reference>
<keyword evidence="10" id="KW-1185">Reference proteome</keyword>
<organism evidence="11">
    <name type="scientific">Haemonchus placei</name>
    <name type="common">Barber's pole worm</name>
    <dbReference type="NCBI Taxonomy" id="6290"/>
    <lineage>
        <taxon>Eukaryota</taxon>
        <taxon>Metazoa</taxon>
        <taxon>Ecdysozoa</taxon>
        <taxon>Nematoda</taxon>
        <taxon>Chromadorea</taxon>
        <taxon>Rhabditida</taxon>
        <taxon>Rhabditina</taxon>
        <taxon>Rhabditomorpha</taxon>
        <taxon>Strongyloidea</taxon>
        <taxon>Trichostrongylidae</taxon>
        <taxon>Haemonchus</taxon>
    </lineage>
</organism>
<evidence type="ECO:0000313" key="11">
    <source>
        <dbReference type="WBParaSite" id="HPLM_0001591801-mRNA-1"/>
    </source>
</evidence>